<dbReference type="EMBL" id="HBUE01234808">
    <property type="protein sequence ID" value="CAG6546576.1"/>
    <property type="molecule type" value="Transcribed_RNA"/>
</dbReference>
<dbReference type="AlphaFoldDB" id="A0A8D8PE83"/>
<proteinExistence type="predicted"/>
<reference evidence="2" key="1">
    <citation type="submission" date="2021-05" db="EMBL/GenBank/DDBJ databases">
        <authorList>
            <person name="Alioto T."/>
            <person name="Alioto T."/>
            <person name="Gomez Garrido J."/>
        </authorList>
    </citation>
    <scope>NUCLEOTIDE SEQUENCE</scope>
</reference>
<evidence type="ECO:0000256" key="1">
    <source>
        <dbReference type="SAM" id="MobiDB-lite"/>
    </source>
</evidence>
<accession>A0A8D8PE83</accession>
<protein>
    <submittedName>
        <fullName evidence="2">(northern house mosquito) hypothetical protein</fullName>
    </submittedName>
</protein>
<sequence>MWRYTQRNRLQGAAVRAGSAHQGHAGREDQIPLDAVLQRVRHAHPEARLPEGHPNRNHVPKCPRQHHQRNHQQEQQPARHRQVHGGAVWPERSRYVRAVQVVDPDLQGRHGAVQVAAAGRVREFELGAGDAHVLPEFGGGYAFGGARYWGFGEGVLAVEGVGVDGTVGSGVAGAAD</sequence>
<dbReference type="EMBL" id="HBUE01341713">
    <property type="protein sequence ID" value="CAG6598761.1"/>
    <property type="molecule type" value="Transcribed_RNA"/>
</dbReference>
<feature type="region of interest" description="Disordered" evidence="1">
    <location>
        <begin position="45"/>
        <end position="81"/>
    </location>
</feature>
<dbReference type="EMBL" id="HBUE01341709">
    <property type="protein sequence ID" value="CAG6598759.1"/>
    <property type="molecule type" value="Transcribed_RNA"/>
</dbReference>
<name>A0A8D8PE83_CULPI</name>
<organism evidence="2">
    <name type="scientific">Culex pipiens</name>
    <name type="common">House mosquito</name>
    <dbReference type="NCBI Taxonomy" id="7175"/>
    <lineage>
        <taxon>Eukaryota</taxon>
        <taxon>Metazoa</taxon>
        <taxon>Ecdysozoa</taxon>
        <taxon>Arthropoda</taxon>
        <taxon>Hexapoda</taxon>
        <taxon>Insecta</taxon>
        <taxon>Pterygota</taxon>
        <taxon>Neoptera</taxon>
        <taxon>Endopterygota</taxon>
        <taxon>Diptera</taxon>
        <taxon>Nematocera</taxon>
        <taxon>Culicoidea</taxon>
        <taxon>Culicidae</taxon>
        <taxon>Culicinae</taxon>
        <taxon>Culicini</taxon>
        <taxon>Culex</taxon>
        <taxon>Culex</taxon>
    </lineage>
</organism>
<dbReference type="EMBL" id="HBUE01027440">
    <property type="protein sequence ID" value="CAG6454834.1"/>
    <property type="molecule type" value="Transcribed_RNA"/>
</dbReference>
<dbReference type="EMBL" id="HBUE01234812">
    <property type="protein sequence ID" value="CAG6546578.1"/>
    <property type="molecule type" value="Transcribed_RNA"/>
</dbReference>
<evidence type="ECO:0000313" key="2">
    <source>
        <dbReference type="EMBL" id="CAG6598761.1"/>
    </source>
</evidence>
<feature type="compositionally biased region" description="Basic residues" evidence="1">
    <location>
        <begin position="55"/>
        <end position="70"/>
    </location>
</feature>
<feature type="compositionally biased region" description="Basic and acidic residues" evidence="1">
    <location>
        <begin position="45"/>
        <end position="54"/>
    </location>
</feature>
<feature type="region of interest" description="Disordered" evidence="1">
    <location>
        <begin position="1"/>
        <end position="29"/>
    </location>
</feature>